<dbReference type="Pfam" id="PF13738">
    <property type="entry name" value="Pyr_redox_3"/>
    <property type="match status" value="1"/>
</dbReference>
<dbReference type="SUPFAM" id="SSF51905">
    <property type="entry name" value="FAD/NAD(P)-binding domain"/>
    <property type="match status" value="1"/>
</dbReference>
<keyword evidence="5" id="KW-0521">NADP</keyword>
<comment type="cofactor">
    <cofactor evidence="1">
        <name>FAD</name>
        <dbReference type="ChEBI" id="CHEBI:57692"/>
    </cofactor>
</comment>
<evidence type="ECO:0000256" key="6">
    <source>
        <dbReference type="ARBA" id="ARBA00023002"/>
    </source>
</evidence>
<evidence type="ECO:0000256" key="7">
    <source>
        <dbReference type="ARBA" id="ARBA00023033"/>
    </source>
</evidence>
<accession>A0A6J7EKG4</accession>
<protein>
    <submittedName>
        <fullName evidence="8">Unannotated protein</fullName>
    </submittedName>
</protein>
<name>A0A6J7EKG4_9ZZZZ</name>
<dbReference type="PANTHER" id="PTHR43098:SF4">
    <property type="entry name" value="BLR3857 PROTEIN"/>
    <property type="match status" value="1"/>
</dbReference>
<dbReference type="EMBL" id="CAFBLP010000037">
    <property type="protein sequence ID" value="CAB4881694.1"/>
    <property type="molecule type" value="Genomic_DNA"/>
</dbReference>
<dbReference type="PANTHER" id="PTHR43098">
    <property type="entry name" value="L-ORNITHINE N(5)-MONOOXYGENASE-RELATED"/>
    <property type="match status" value="1"/>
</dbReference>
<reference evidence="8" key="1">
    <citation type="submission" date="2020-05" db="EMBL/GenBank/DDBJ databases">
        <authorList>
            <person name="Chiriac C."/>
            <person name="Salcher M."/>
            <person name="Ghai R."/>
            <person name="Kavagutti S V."/>
        </authorList>
    </citation>
    <scope>NUCLEOTIDE SEQUENCE</scope>
</reference>
<keyword evidence="3" id="KW-0285">Flavoprotein</keyword>
<dbReference type="PRINTS" id="PR00411">
    <property type="entry name" value="PNDRDTASEI"/>
</dbReference>
<keyword evidence="7" id="KW-0503">Monooxygenase</keyword>
<sequence length="598" mass="65918">MDDSGEAFEVDGLREHYRIERAKRLRADGTAQYRELKDDFEAFDRDPFADPHFSREPLAQEVDVLIVGGGFAGMLAAINLAKLGIHNVRIVDKAGDFGGTWYWNRYPGCMCDVESYTYLPLLEETGYVPTEKYASASEIFAYCQLLARQFDLYPRALFQTVITAAEWDAGSNRWLVGTSRNDSLSAKYLVTAGGLLHKAKLPGIPGIELFEGKAFHTSRWDFEYTGGSNTELMGKLADKRVGIIGTGATGVQAVPQLARAAKELYVFQRTPSAVGVRNNGPTDVEWFKGLAPGWQAERIVNFTNAVTGMQPEVDLVHDGWTEVMWVNTQKLPESDSEAAELEQSDFATMESIRARVDQVVHDPQTAAKLKPWYSKNCKRVCFHDDYLPAFNRPNVHLVDTNGLGVERITPAGVVVDGVEYPVDLLVFASGFEVTSDLDRRLGFDPVGRDGIALSQRWEQGARTLHGVLSGGFPNLLVISLVQAGFGTNFLHFLSKSTEHVASVIATCQERGIETIEATAQAEEDWLMVLYGAAAGAARYSVDCTPSYYNSEQVYADAKAARNLVYAGSLLDYAGYLERWRETGTMPGALTTMAGEGEQ</sequence>
<dbReference type="FunFam" id="3.50.50.60:FF:000341">
    <property type="entry name" value="Baeyer-Villiger monooxygenase"/>
    <property type="match status" value="1"/>
</dbReference>
<evidence type="ECO:0000256" key="3">
    <source>
        <dbReference type="ARBA" id="ARBA00022630"/>
    </source>
</evidence>
<evidence type="ECO:0000256" key="4">
    <source>
        <dbReference type="ARBA" id="ARBA00022827"/>
    </source>
</evidence>
<evidence type="ECO:0000256" key="1">
    <source>
        <dbReference type="ARBA" id="ARBA00001974"/>
    </source>
</evidence>
<dbReference type="Gene3D" id="3.50.50.60">
    <property type="entry name" value="FAD/NAD(P)-binding domain"/>
    <property type="match status" value="2"/>
</dbReference>
<dbReference type="InterPro" id="IPR036188">
    <property type="entry name" value="FAD/NAD-bd_sf"/>
</dbReference>
<keyword evidence="6" id="KW-0560">Oxidoreductase</keyword>
<evidence type="ECO:0000256" key="2">
    <source>
        <dbReference type="ARBA" id="ARBA00010139"/>
    </source>
</evidence>
<dbReference type="PRINTS" id="PR00368">
    <property type="entry name" value="FADPNR"/>
</dbReference>
<dbReference type="AlphaFoldDB" id="A0A6J7EKG4"/>
<gene>
    <name evidence="8" type="ORF">UFOPK3376_01596</name>
</gene>
<organism evidence="8">
    <name type="scientific">freshwater metagenome</name>
    <dbReference type="NCBI Taxonomy" id="449393"/>
    <lineage>
        <taxon>unclassified sequences</taxon>
        <taxon>metagenomes</taxon>
        <taxon>ecological metagenomes</taxon>
    </lineage>
</organism>
<evidence type="ECO:0000256" key="5">
    <source>
        <dbReference type="ARBA" id="ARBA00022857"/>
    </source>
</evidence>
<proteinExistence type="inferred from homology"/>
<keyword evidence="4" id="KW-0274">FAD</keyword>
<dbReference type="InterPro" id="IPR050775">
    <property type="entry name" value="FAD-binding_Monooxygenases"/>
</dbReference>
<comment type="similarity">
    <text evidence="2">Belongs to the FAD-binding monooxygenase family.</text>
</comment>
<evidence type="ECO:0000313" key="8">
    <source>
        <dbReference type="EMBL" id="CAB4881694.1"/>
    </source>
</evidence>
<dbReference type="GO" id="GO:0004497">
    <property type="term" value="F:monooxygenase activity"/>
    <property type="evidence" value="ECO:0007669"/>
    <property type="project" value="UniProtKB-KW"/>
</dbReference>